<evidence type="ECO:0000256" key="2">
    <source>
        <dbReference type="SAM" id="Phobius"/>
    </source>
</evidence>
<evidence type="ECO:0000313" key="3">
    <source>
        <dbReference type="EMBL" id="CAK0825627.1"/>
    </source>
</evidence>
<accession>A0ABN9S3D6</accession>
<feature type="transmembrane region" description="Helical" evidence="2">
    <location>
        <begin position="137"/>
        <end position="158"/>
    </location>
</feature>
<sequence>MSFRYGGHGGGLGGGLGRGYGAYGASGAYGAAGPYGAGASGAYGAAGPYGAGAGGAYGAGGADCATACCASTSACMGCGPACGVACAEGSGCGAGGSTILSYVGAGGDYVQETTYRYVGMGAGEFGVVRIPGRGPSCCLLVIPLGLCLLLLPLLLFALKKINCGEGDVVSWDVPKKVYCCLHEGKGCPTTPAAPSTMPMPVVTTARSTTSPCPIDCNAGYNDLDPLQWVRGWSGEKKLYCCKSDLASYPQHMGVSQCMVVVEGQRRRRRPGLRSARGDPRRRPRGEGT</sequence>
<gene>
    <name evidence="3" type="ORF">PCOR1329_LOCUS25714</name>
</gene>
<organism evidence="3 4">
    <name type="scientific">Prorocentrum cordatum</name>
    <dbReference type="NCBI Taxonomy" id="2364126"/>
    <lineage>
        <taxon>Eukaryota</taxon>
        <taxon>Sar</taxon>
        <taxon>Alveolata</taxon>
        <taxon>Dinophyceae</taxon>
        <taxon>Prorocentrales</taxon>
        <taxon>Prorocentraceae</taxon>
        <taxon>Prorocentrum</taxon>
    </lineage>
</organism>
<feature type="region of interest" description="Disordered" evidence="1">
    <location>
        <begin position="265"/>
        <end position="288"/>
    </location>
</feature>
<keyword evidence="2" id="KW-0472">Membrane</keyword>
<dbReference type="EMBL" id="CAUYUJ010009014">
    <property type="protein sequence ID" value="CAK0825627.1"/>
    <property type="molecule type" value="Genomic_DNA"/>
</dbReference>
<comment type="caution">
    <text evidence="3">The sequence shown here is derived from an EMBL/GenBank/DDBJ whole genome shotgun (WGS) entry which is preliminary data.</text>
</comment>
<keyword evidence="4" id="KW-1185">Reference proteome</keyword>
<keyword evidence="2" id="KW-1133">Transmembrane helix</keyword>
<proteinExistence type="predicted"/>
<dbReference type="Proteomes" id="UP001189429">
    <property type="component" value="Unassembled WGS sequence"/>
</dbReference>
<protein>
    <submittedName>
        <fullName evidence="3">Uncharacterized protein</fullName>
    </submittedName>
</protein>
<evidence type="ECO:0000256" key="1">
    <source>
        <dbReference type="SAM" id="MobiDB-lite"/>
    </source>
</evidence>
<evidence type="ECO:0000313" key="4">
    <source>
        <dbReference type="Proteomes" id="UP001189429"/>
    </source>
</evidence>
<feature type="compositionally biased region" description="Basic and acidic residues" evidence="1">
    <location>
        <begin position="275"/>
        <end position="288"/>
    </location>
</feature>
<name>A0ABN9S3D6_9DINO</name>
<keyword evidence="2" id="KW-0812">Transmembrane</keyword>
<reference evidence="3" key="1">
    <citation type="submission" date="2023-10" db="EMBL/GenBank/DDBJ databases">
        <authorList>
            <person name="Chen Y."/>
            <person name="Shah S."/>
            <person name="Dougan E. K."/>
            <person name="Thang M."/>
            <person name="Chan C."/>
        </authorList>
    </citation>
    <scope>NUCLEOTIDE SEQUENCE [LARGE SCALE GENOMIC DNA]</scope>
</reference>